<name>A0A2Z6B1E9_9BACT</name>
<dbReference type="EMBL" id="AP017378">
    <property type="protein sequence ID" value="BBD09301.1"/>
    <property type="molecule type" value="Genomic_DNA"/>
</dbReference>
<evidence type="ECO:0000313" key="2">
    <source>
        <dbReference type="Proteomes" id="UP000269883"/>
    </source>
</evidence>
<organism evidence="1 2">
    <name type="scientific">Desulfovibrio ferrophilus</name>
    <dbReference type="NCBI Taxonomy" id="241368"/>
    <lineage>
        <taxon>Bacteria</taxon>
        <taxon>Pseudomonadati</taxon>
        <taxon>Thermodesulfobacteriota</taxon>
        <taxon>Desulfovibrionia</taxon>
        <taxon>Desulfovibrionales</taxon>
        <taxon>Desulfovibrionaceae</taxon>
        <taxon>Desulfovibrio</taxon>
    </lineage>
</organism>
<keyword evidence="2" id="KW-1185">Reference proteome</keyword>
<dbReference type="KEGG" id="dfl:DFE_2575"/>
<evidence type="ECO:0000313" key="1">
    <source>
        <dbReference type="EMBL" id="BBD09301.1"/>
    </source>
</evidence>
<reference evidence="1 2" key="1">
    <citation type="journal article" date="2018" name="Sci. Adv.">
        <title>Multi-heme cytochromes provide a pathway for survival in energy-limited environments.</title>
        <authorList>
            <person name="Deng X."/>
            <person name="Dohmae N."/>
            <person name="Nealson K.H."/>
            <person name="Hashimoto K."/>
            <person name="Okamoto A."/>
        </authorList>
    </citation>
    <scope>NUCLEOTIDE SEQUENCE [LARGE SCALE GENOMIC DNA]</scope>
    <source>
        <strain evidence="1 2">IS5</strain>
    </source>
</reference>
<dbReference type="Proteomes" id="UP000269883">
    <property type="component" value="Chromosome"/>
</dbReference>
<gene>
    <name evidence="1" type="ORF">DFE_2575</name>
</gene>
<dbReference type="AlphaFoldDB" id="A0A2Z6B1E9"/>
<protein>
    <submittedName>
        <fullName evidence="1">Uncharacterized protein</fullName>
    </submittedName>
</protein>
<proteinExistence type="predicted"/>
<accession>A0A2Z6B1E9</accession>
<sequence>MHKLFDPEGLEQTQKLVEVSFVAVILCGARADQVDGLAHSLEHGNGTEERLVVLVHPELVAADQKVFREAEVLADIVRVALEPALFGDGGEMQDGARSLRIREKTAEVILGRLAAEDNIPGSFRNHAVHNIPFFQLCLGAELR</sequence>